<keyword evidence="14 22" id="KW-0067">ATP-binding</keyword>
<comment type="catalytic activity">
    <reaction evidence="20">
        <text>L-threonyl-[protein] + ATP = O-phospho-L-threonyl-[protein] + ADP + H(+)</text>
        <dbReference type="Rhea" id="RHEA:46608"/>
        <dbReference type="Rhea" id="RHEA-COMP:11060"/>
        <dbReference type="Rhea" id="RHEA-COMP:11605"/>
        <dbReference type="ChEBI" id="CHEBI:15378"/>
        <dbReference type="ChEBI" id="CHEBI:30013"/>
        <dbReference type="ChEBI" id="CHEBI:30616"/>
        <dbReference type="ChEBI" id="CHEBI:61977"/>
        <dbReference type="ChEBI" id="CHEBI:456216"/>
        <dbReference type="EC" id="2.7.11.1"/>
    </reaction>
</comment>
<evidence type="ECO:0000256" key="18">
    <source>
        <dbReference type="ARBA" id="ARBA00023180"/>
    </source>
</evidence>
<dbReference type="PANTHER" id="PTHR48005">
    <property type="entry name" value="LEUCINE RICH REPEAT KINASE 2"/>
    <property type="match status" value="1"/>
</dbReference>
<evidence type="ECO:0000256" key="8">
    <source>
        <dbReference type="ARBA" id="ARBA00022679"/>
    </source>
</evidence>
<dbReference type="Pfam" id="PF00560">
    <property type="entry name" value="LRR_1"/>
    <property type="match status" value="6"/>
</dbReference>
<evidence type="ECO:0000256" key="21">
    <source>
        <dbReference type="ARBA" id="ARBA00048679"/>
    </source>
</evidence>
<feature type="binding site" evidence="22">
    <location>
        <position position="744"/>
    </location>
    <ligand>
        <name>ATP</name>
        <dbReference type="ChEBI" id="CHEBI:30616"/>
    </ligand>
</feature>
<evidence type="ECO:0000256" key="15">
    <source>
        <dbReference type="ARBA" id="ARBA00022989"/>
    </source>
</evidence>
<reference evidence="26 27" key="3">
    <citation type="submission" date="2019-11" db="EMBL/GenBank/DDBJ databases">
        <title>A de novo genome assembly of a pear dwarfing rootstock.</title>
        <authorList>
            <person name="Wang F."/>
            <person name="Wang J."/>
            <person name="Li S."/>
            <person name="Zhang Y."/>
            <person name="Fang M."/>
            <person name="Ma L."/>
            <person name="Zhao Y."/>
            <person name="Jiang S."/>
        </authorList>
    </citation>
    <scope>NUCLEOTIDE SEQUENCE [LARGE SCALE GENOMIC DNA]</scope>
    <source>
        <strain evidence="26">S2</strain>
        <tissue evidence="26">Leaf</tissue>
    </source>
</reference>
<dbReference type="FunFam" id="3.80.10.10:FF:000177">
    <property type="entry name" value="Leucine-rich repeat receptor-like serine/threonine-protein kinase At1g17230"/>
    <property type="match status" value="2"/>
</dbReference>
<keyword evidence="10 24" id="KW-0732">Signal</keyword>
<dbReference type="SUPFAM" id="SSF56112">
    <property type="entry name" value="Protein kinase-like (PK-like)"/>
    <property type="match status" value="2"/>
</dbReference>
<protein>
    <recommendedName>
        <fullName evidence="3">non-specific serine/threonine protein kinase</fullName>
        <ecNumber evidence="3">2.7.11.1</ecNumber>
    </recommendedName>
</protein>
<dbReference type="SMART" id="SM00365">
    <property type="entry name" value="LRR_SD22"/>
    <property type="match status" value="14"/>
</dbReference>
<dbReference type="Pfam" id="PF08263">
    <property type="entry name" value="LRRNT_2"/>
    <property type="match status" value="2"/>
</dbReference>
<evidence type="ECO:0000259" key="25">
    <source>
        <dbReference type="PROSITE" id="PS50011"/>
    </source>
</evidence>
<comment type="subcellular location">
    <subcellularLocation>
        <location evidence="2">Membrane</location>
        <topology evidence="2">Single-pass type I membrane protein</topology>
    </subcellularLocation>
    <subcellularLocation>
        <location evidence="1">Secreted</location>
        <location evidence="1">Cell wall</location>
    </subcellularLocation>
</comment>
<dbReference type="FunFam" id="3.30.200.20:FF:000309">
    <property type="entry name" value="Leucine-rich repeat receptor protein kinase MSP1"/>
    <property type="match status" value="2"/>
</dbReference>
<dbReference type="EMBL" id="SMOL01000401">
    <property type="protein sequence ID" value="KAB2617152.1"/>
    <property type="molecule type" value="Genomic_DNA"/>
</dbReference>
<gene>
    <name evidence="26" type="ORF">D8674_013021</name>
</gene>
<evidence type="ECO:0000256" key="3">
    <source>
        <dbReference type="ARBA" id="ARBA00012513"/>
    </source>
</evidence>
<keyword evidence="27" id="KW-1185">Reference proteome</keyword>
<dbReference type="InterPro" id="IPR017441">
    <property type="entry name" value="Protein_kinase_ATP_BS"/>
</dbReference>
<evidence type="ECO:0000313" key="26">
    <source>
        <dbReference type="EMBL" id="KAB2617152.1"/>
    </source>
</evidence>
<organism evidence="26 27">
    <name type="scientific">Pyrus ussuriensis x Pyrus communis</name>
    <dbReference type="NCBI Taxonomy" id="2448454"/>
    <lineage>
        <taxon>Eukaryota</taxon>
        <taxon>Viridiplantae</taxon>
        <taxon>Streptophyta</taxon>
        <taxon>Embryophyta</taxon>
        <taxon>Tracheophyta</taxon>
        <taxon>Spermatophyta</taxon>
        <taxon>Magnoliopsida</taxon>
        <taxon>eudicotyledons</taxon>
        <taxon>Gunneridae</taxon>
        <taxon>Pentapetalae</taxon>
        <taxon>rosids</taxon>
        <taxon>fabids</taxon>
        <taxon>Rosales</taxon>
        <taxon>Rosaceae</taxon>
        <taxon>Amygdaloideae</taxon>
        <taxon>Maleae</taxon>
        <taxon>Pyrus</taxon>
    </lineage>
</organism>
<dbReference type="InterPro" id="IPR001611">
    <property type="entry name" value="Leu-rich_rpt"/>
</dbReference>
<keyword evidence="16 23" id="KW-0472">Membrane</keyword>
<dbReference type="Pfam" id="PF00069">
    <property type="entry name" value="Pkinase"/>
    <property type="match status" value="2"/>
</dbReference>
<dbReference type="GO" id="GO:0005524">
    <property type="term" value="F:ATP binding"/>
    <property type="evidence" value="ECO:0007669"/>
    <property type="project" value="UniProtKB-UniRule"/>
</dbReference>
<dbReference type="FunFam" id="3.80.10.10:FF:000453">
    <property type="entry name" value="Leucine-rich receptor-like protein kinase family protein"/>
    <property type="match status" value="1"/>
</dbReference>
<dbReference type="CDD" id="cd14066">
    <property type="entry name" value="STKc_IRAK"/>
    <property type="match status" value="1"/>
</dbReference>
<evidence type="ECO:0000256" key="20">
    <source>
        <dbReference type="ARBA" id="ARBA00047899"/>
    </source>
</evidence>
<dbReference type="Proteomes" id="UP000327157">
    <property type="component" value="Chromosome 15"/>
</dbReference>
<keyword evidence="12 22" id="KW-0547">Nucleotide-binding</keyword>
<dbReference type="Gene3D" id="3.30.200.20">
    <property type="entry name" value="Phosphorylase Kinase, domain 1"/>
    <property type="match status" value="2"/>
</dbReference>
<keyword evidence="15 23" id="KW-1133">Transmembrane helix</keyword>
<dbReference type="FunFam" id="3.80.10.10:FF:000400">
    <property type="entry name" value="Nuclear pore complex protein NUP107"/>
    <property type="match status" value="2"/>
</dbReference>
<dbReference type="FunFam" id="1.10.510.10:FF:000445">
    <property type="entry name" value="MDIS1-interacting receptor like kinase 2"/>
    <property type="match status" value="2"/>
</dbReference>
<keyword evidence="8" id="KW-0808">Transferase</keyword>
<evidence type="ECO:0000256" key="4">
    <source>
        <dbReference type="ARBA" id="ARBA00022512"/>
    </source>
</evidence>
<dbReference type="GO" id="GO:0016020">
    <property type="term" value="C:membrane"/>
    <property type="evidence" value="ECO:0007669"/>
    <property type="project" value="UniProtKB-SubCell"/>
</dbReference>
<keyword evidence="5" id="KW-0723">Serine/threonine-protein kinase</keyword>
<accession>A0A5N5GTZ4</accession>
<feature type="domain" description="Protein kinase" evidence="25">
    <location>
        <begin position="715"/>
        <end position="984"/>
    </location>
</feature>
<keyword evidence="7" id="KW-0433">Leucine-rich repeat</keyword>
<evidence type="ECO:0000256" key="2">
    <source>
        <dbReference type="ARBA" id="ARBA00004479"/>
    </source>
</evidence>
<evidence type="ECO:0000256" key="13">
    <source>
        <dbReference type="ARBA" id="ARBA00022777"/>
    </source>
</evidence>
<keyword evidence="4" id="KW-0964">Secreted</keyword>
<feature type="transmembrane region" description="Helical" evidence="23">
    <location>
        <begin position="1537"/>
        <end position="1558"/>
    </location>
</feature>
<dbReference type="Gene3D" id="3.80.10.10">
    <property type="entry name" value="Ribonuclease Inhibitor"/>
    <property type="match status" value="7"/>
</dbReference>
<dbReference type="InterPro" id="IPR011009">
    <property type="entry name" value="Kinase-like_dom_sf"/>
</dbReference>
<keyword evidence="6" id="KW-0597">Phosphoprotein</keyword>
<evidence type="ECO:0000256" key="1">
    <source>
        <dbReference type="ARBA" id="ARBA00004191"/>
    </source>
</evidence>
<keyword evidence="17 26" id="KW-0675">Receptor</keyword>
<dbReference type="PROSITE" id="PS50011">
    <property type="entry name" value="PROTEIN_KINASE_DOM"/>
    <property type="match status" value="2"/>
</dbReference>
<dbReference type="Pfam" id="PF23598">
    <property type="entry name" value="LRR_14"/>
    <property type="match status" value="1"/>
</dbReference>
<evidence type="ECO:0000256" key="19">
    <source>
        <dbReference type="ARBA" id="ARBA00038043"/>
    </source>
</evidence>
<keyword evidence="13 26" id="KW-0418">Kinase</keyword>
<dbReference type="OrthoDB" id="676979at2759"/>
<keyword evidence="18" id="KW-0325">Glycoprotein</keyword>
<feature type="domain" description="Protein kinase" evidence="25">
    <location>
        <begin position="1604"/>
        <end position="1873"/>
    </location>
</feature>
<comment type="catalytic activity">
    <reaction evidence="21">
        <text>L-seryl-[protein] + ATP = O-phospho-L-seryl-[protein] + ADP + H(+)</text>
        <dbReference type="Rhea" id="RHEA:17989"/>
        <dbReference type="Rhea" id="RHEA-COMP:9863"/>
        <dbReference type="Rhea" id="RHEA-COMP:11604"/>
        <dbReference type="ChEBI" id="CHEBI:15378"/>
        <dbReference type="ChEBI" id="CHEBI:29999"/>
        <dbReference type="ChEBI" id="CHEBI:30616"/>
        <dbReference type="ChEBI" id="CHEBI:83421"/>
        <dbReference type="ChEBI" id="CHEBI:456216"/>
        <dbReference type="EC" id="2.7.11.1"/>
    </reaction>
</comment>
<keyword evidence="11" id="KW-0677">Repeat</keyword>
<dbReference type="Gene3D" id="1.10.510.10">
    <property type="entry name" value="Transferase(Phosphotransferase) domain 1"/>
    <property type="match status" value="2"/>
</dbReference>
<proteinExistence type="inferred from homology"/>
<dbReference type="InterPro" id="IPR055414">
    <property type="entry name" value="LRR_R13L4/SHOC2-like"/>
</dbReference>
<evidence type="ECO:0000256" key="23">
    <source>
        <dbReference type="SAM" id="Phobius"/>
    </source>
</evidence>
<keyword evidence="9 23" id="KW-0812">Transmembrane</keyword>
<dbReference type="PANTHER" id="PTHR48005:SF95">
    <property type="entry name" value="PROTEIN KINASE DOMAIN-CONTAINING PROTEIN"/>
    <property type="match status" value="1"/>
</dbReference>
<sequence length="1982" mass="220119">MGASPSPTFKNCSSSLSFLFMFLIVFSSSAFDFATSAEEAAALLLWKTGLQDPHARLASWQHSSNATGPCTWFAISCNGAMSVTKINLTKSGLQGTLDRFSFSLFPNLEYFDLSVNSIFGAIPSQISQLSKLVHLDLSANNLNGLIPSSFGNLTNLTYLNLCRNFLNSSIPLEIGNLSNLVELYLNTNNLTGSFPPTFVNLKRLRFLYMYENMLVGSIPLEIGNLISLSHLSLYSNNLSGPIPESLCDLMNLTVLELYRNNLSGPIPENIGNMKSLVVLNIMENKLSGPIPISIGDLSRLEVLYIRDNLLLGSIPEVIGDLMNLVVFRVARNNLTGHLPQNICKSGRLNNFTANGNRLSGRMPESLRNCTTLYRVRLDGNQFTGNISEDFGVYPNLDYINLSDNKFYGEISHKWGKSLQLTDFEIAGNNITGSIPPEIGNLTQLGLLNLSSNHLVGKIPVELGRLTSMVKLILNDNQLSGGIPQELGSLTELEYLDLSANNLSQSIPISIRDFAKLHHLNLSKNKLSHGIPIQLGMLLQLSVLDLSHNILAGEIPTEFSSLVSLVTLNLSHNNLSGVIPSTFDDLHGLEFVDISNNQLCGPIPSNKALQEAPVQALQGNNGLCGNATGLPPCNNSLFEKIHKSKTGSKIVHIILPPAVGAIVIASCVIYITLLRRNECEQTDKGDMQPKEFELRTISIFDGKLFYEEIIKATEDFDDAYCIGRGGFGSVYKAKLPSDDLVAVKKLHTPSEGEWSTRKELLNEVKTLTELRHRNIVKLYGFCSHSKHSFLVYEYLERGSLFSILDNDEEAKKLDWSKRLNIIKGVAHGLSYMHSDVSPPIVHRDISSKNILLDDEYEACISDFGTAKLLDINSSNWTAVAGTFGYVAPEFAYTLKVTEKCDVYSFGVLALEVIQGKHPSNLIGSLLSPAIREGKMLGDLLDDRIAPPTDIVLVELTTVFKLAVACLHENPRFRPTMYDISQIISLEISDIEKGQLLLSPKYIAFASASSNDEAEALLKWKASIQNRIQLQNLSSWTYLPSNATNSSRNQKANENPCNMWTGISCNPAGSVSKINLTNSGLQGRLQEFPFVSFPNLVYLDFSKNELFDSIPPQISSLSKLIYLDLSDNKLSGKIPPEICFLENLENLYLNKNKLNGPVPQEIDQLKSLVVLNLMENRLSGPLPMSIANLSRLQVVQLRDNRLSGSIPQVISNLMNLAVLRLARNNFTGHLPEGLCRGGLLVNFTANSNRLTGRIPKSLRNCTTLYRLRLDGNQLTGNISEDFGVYPNLDYINLSNNRFYGELSHKWGRSQQLKNLEIAGNNITGFIPAEIGNLTQLHLLNLSSNHLVGKIPMELGRLTSLVKLILNENQLSGSIPQELGSLTDLEYLDLSANNLSQSIPSSIGNFVKMHHMNLSANKLSYEIPTQLGRLEQLSVLDLSHNSLAEGIPTEFSDLESLVTLNLSHNNLSGVVPHTIEELRGLEFVDVSYNQLWGPIPSNKAFQEAPVEALQGNKGLCGNVTGLQPCNNNPRKKKPNSKIGFVHFLIMLPAFVVFIIAFYAIYITLRRKRKFQQNEQSDIQPKEFELLAISIFDGKILYEEIIKATEDFDAKYCIGRGSAGSVYIAMLPSDDLVAVKKLHSPCDGGEWSNRKEFLNEVRALTEIRHRNIVKLYGFCQHSRHSFLIYEYLERGSLFSILANDEEAKKLDWSKRVNIIKGVAHGLSYMHSDVSPPIVHRDISSKNMLLDDADEVRISDFGTAKVLDYNSSNWTAVAGTIGYIAPELAYTMKVTEKCDVYSFGVLSLEVIKGKYPSILVESFLSSAITTDKMLPDLLDYRLAHPTGRILDEVLTILKLAVVCLNTNPEFRPTMHEISHDISNHRLDILLQTRPVKTLLYPLICFEFSLMTCNRSSLTVESYGFALLLEHITSTKIEQCKDLWRCHNVLKGLKGICSFRGLMKVIPFGKLVNRLADLTITWDKLSVIPYQP</sequence>
<dbReference type="InterPro" id="IPR051420">
    <property type="entry name" value="Ser_Thr_Kinases_DiverseReg"/>
</dbReference>
<comment type="similarity">
    <text evidence="19">Belongs to the polygalacturonase-inhibiting protein family.</text>
</comment>
<feature type="chain" id="PRO_5024405485" description="non-specific serine/threonine protein kinase" evidence="24">
    <location>
        <begin position="31"/>
        <end position="1982"/>
    </location>
</feature>
<dbReference type="InterPro" id="IPR013210">
    <property type="entry name" value="LRR_N_plant-typ"/>
</dbReference>
<dbReference type="EC" id="2.7.11.1" evidence="3"/>
<comment type="caution">
    <text evidence="26">The sequence shown here is derived from an EMBL/GenBank/DDBJ whole genome shotgun (WGS) entry which is preliminary data.</text>
</comment>
<dbReference type="PROSITE" id="PS00109">
    <property type="entry name" value="PROTEIN_KINASE_TYR"/>
    <property type="match status" value="2"/>
</dbReference>
<dbReference type="PRINTS" id="PR00019">
    <property type="entry name" value="LEURICHRPT"/>
</dbReference>
<dbReference type="PROSITE" id="PS00107">
    <property type="entry name" value="PROTEIN_KINASE_ATP"/>
    <property type="match status" value="1"/>
</dbReference>
<evidence type="ECO:0000256" key="22">
    <source>
        <dbReference type="PROSITE-ProRule" id="PRU10141"/>
    </source>
</evidence>
<evidence type="ECO:0000256" key="5">
    <source>
        <dbReference type="ARBA" id="ARBA00022527"/>
    </source>
</evidence>
<evidence type="ECO:0000313" key="27">
    <source>
        <dbReference type="Proteomes" id="UP000327157"/>
    </source>
</evidence>
<dbReference type="Pfam" id="PF13855">
    <property type="entry name" value="LRR_8"/>
    <property type="match status" value="2"/>
</dbReference>
<evidence type="ECO:0000256" key="16">
    <source>
        <dbReference type="ARBA" id="ARBA00023136"/>
    </source>
</evidence>
<evidence type="ECO:0000256" key="24">
    <source>
        <dbReference type="SAM" id="SignalP"/>
    </source>
</evidence>
<keyword evidence="4" id="KW-0134">Cell wall</keyword>
<evidence type="ECO:0000256" key="7">
    <source>
        <dbReference type="ARBA" id="ARBA00022614"/>
    </source>
</evidence>
<reference evidence="27" key="2">
    <citation type="submission" date="2019-10" db="EMBL/GenBank/DDBJ databases">
        <title>A de novo genome assembly of a pear dwarfing rootstock.</title>
        <authorList>
            <person name="Wang F."/>
            <person name="Wang J."/>
            <person name="Li S."/>
            <person name="Zhang Y."/>
            <person name="Fang M."/>
            <person name="Ma L."/>
            <person name="Zhao Y."/>
            <person name="Jiang S."/>
        </authorList>
    </citation>
    <scope>NUCLEOTIDE SEQUENCE [LARGE SCALE GENOMIC DNA]</scope>
</reference>
<evidence type="ECO:0000256" key="17">
    <source>
        <dbReference type="ARBA" id="ARBA00023170"/>
    </source>
</evidence>
<evidence type="ECO:0000256" key="10">
    <source>
        <dbReference type="ARBA" id="ARBA00022729"/>
    </source>
</evidence>
<feature type="signal peptide" evidence="24">
    <location>
        <begin position="1"/>
        <end position="30"/>
    </location>
</feature>
<evidence type="ECO:0000256" key="11">
    <source>
        <dbReference type="ARBA" id="ARBA00022737"/>
    </source>
</evidence>
<evidence type="ECO:0000256" key="6">
    <source>
        <dbReference type="ARBA" id="ARBA00022553"/>
    </source>
</evidence>
<dbReference type="GO" id="GO:0009791">
    <property type="term" value="P:post-embryonic development"/>
    <property type="evidence" value="ECO:0007669"/>
    <property type="project" value="UniProtKB-ARBA"/>
</dbReference>
<dbReference type="InterPro" id="IPR032675">
    <property type="entry name" value="LRR_dom_sf"/>
</dbReference>
<dbReference type="InterPro" id="IPR008266">
    <property type="entry name" value="Tyr_kinase_AS"/>
</dbReference>
<dbReference type="SMART" id="SM00369">
    <property type="entry name" value="LRR_TYP"/>
    <property type="match status" value="17"/>
</dbReference>
<dbReference type="SUPFAM" id="SSF52058">
    <property type="entry name" value="L domain-like"/>
    <property type="match status" value="3"/>
</dbReference>
<reference evidence="26 27" key="1">
    <citation type="submission" date="2019-09" db="EMBL/GenBank/DDBJ databases">
        <authorList>
            <person name="Ou C."/>
        </authorList>
    </citation>
    <scope>NUCLEOTIDE SEQUENCE [LARGE SCALE GENOMIC DNA]</scope>
    <source>
        <strain evidence="26">S2</strain>
        <tissue evidence="26">Leaf</tissue>
    </source>
</reference>
<dbReference type="GO" id="GO:0051707">
    <property type="term" value="P:response to other organism"/>
    <property type="evidence" value="ECO:0007669"/>
    <property type="project" value="UniProtKB-ARBA"/>
</dbReference>
<evidence type="ECO:0000256" key="9">
    <source>
        <dbReference type="ARBA" id="ARBA00022692"/>
    </source>
</evidence>
<name>A0A5N5GTZ4_9ROSA</name>
<dbReference type="InterPro" id="IPR003591">
    <property type="entry name" value="Leu-rich_rpt_typical-subtyp"/>
</dbReference>
<evidence type="ECO:0000256" key="14">
    <source>
        <dbReference type="ARBA" id="ARBA00022840"/>
    </source>
</evidence>
<dbReference type="GO" id="GO:0006952">
    <property type="term" value="P:defense response"/>
    <property type="evidence" value="ECO:0007669"/>
    <property type="project" value="UniProtKB-ARBA"/>
</dbReference>
<dbReference type="InterPro" id="IPR000719">
    <property type="entry name" value="Prot_kinase_dom"/>
</dbReference>
<dbReference type="SUPFAM" id="SSF52047">
    <property type="entry name" value="RNI-like"/>
    <property type="match status" value="1"/>
</dbReference>
<evidence type="ECO:0000256" key="12">
    <source>
        <dbReference type="ARBA" id="ARBA00022741"/>
    </source>
</evidence>
<dbReference type="GO" id="GO:0004674">
    <property type="term" value="F:protein serine/threonine kinase activity"/>
    <property type="evidence" value="ECO:0007669"/>
    <property type="project" value="UniProtKB-KW"/>
</dbReference>